<dbReference type="EMBL" id="KI657591">
    <property type="protein sequence ID" value="ETN86194.1"/>
    <property type="molecule type" value="Genomic_DNA"/>
</dbReference>
<dbReference type="Pfam" id="PF01585">
    <property type="entry name" value="G-patch"/>
    <property type="match status" value="1"/>
</dbReference>
<dbReference type="GO" id="GO:0003723">
    <property type="term" value="F:RNA binding"/>
    <property type="evidence" value="ECO:0007669"/>
    <property type="project" value="UniProtKB-UniRule"/>
</dbReference>
<dbReference type="GO" id="GO:0008270">
    <property type="term" value="F:zinc ion binding"/>
    <property type="evidence" value="ECO:0007669"/>
    <property type="project" value="UniProtKB-KW"/>
</dbReference>
<organism evidence="14 15">
    <name type="scientific">Necator americanus</name>
    <name type="common">Human hookworm</name>
    <dbReference type="NCBI Taxonomy" id="51031"/>
    <lineage>
        <taxon>Eukaryota</taxon>
        <taxon>Metazoa</taxon>
        <taxon>Ecdysozoa</taxon>
        <taxon>Nematoda</taxon>
        <taxon>Chromadorea</taxon>
        <taxon>Rhabditida</taxon>
        <taxon>Rhabditina</taxon>
        <taxon>Rhabditomorpha</taxon>
        <taxon>Strongyloidea</taxon>
        <taxon>Ancylostomatidae</taxon>
        <taxon>Bunostominae</taxon>
        <taxon>Necator</taxon>
    </lineage>
</organism>
<keyword evidence="5" id="KW-0862">Zinc</keyword>
<dbReference type="PROSITE" id="PS50174">
    <property type="entry name" value="G_PATCH"/>
    <property type="match status" value="1"/>
</dbReference>
<dbReference type="Gene3D" id="4.10.1060.10">
    <property type="entry name" value="Zinc finger, RanBP2-type"/>
    <property type="match status" value="1"/>
</dbReference>
<evidence type="ECO:0000313" key="15">
    <source>
        <dbReference type="Proteomes" id="UP000053676"/>
    </source>
</evidence>
<evidence type="ECO:0000256" key="7">
    <source>
        <dbReference type="ARBA" id="ARBA00023242"/>
    </source>
</evidence>
<evidence type="ECO:0000259" key="12">
    <source>
        <dbReference type="PROSITE" id="PS50174"/>
    </source>
</evidence>
<dbReference type="PANTHER" id="PTHR13948:SF3">
    <property type="entry name" value="FI21118P1"/>
    <property type="match status" value="1"/>
</dbReference>
<feature type="region of interest" description="Disordered" evidence="10">
    <location>
        <begin position="687"/>
        <end position="733"/>
    </location>
</feature>
<accession>W2TWY8</accession>
<dbReference type="SMART" id="SM00443">
    <property type="entry name" value="G_patch"/>
    <property type="match status" value="1"/>
</dbReference>
<keyword evidence="7" id="KW-0539">Nucleus</keyword>
<gene>
    <name evidence="14" type="ORF">NECAME_01321</name>
</gene>
<feature type="compositionally biased region" description="Basic and acidic residues" evidence="10">
    <location>
        <begin position="619"/>
        <end position="633"/>
    </location>
</feature>
<dbReference type="PROSITE" id="PS50102">
    <property type="entry name" value="RRM"/>
    <property type="match status" value="1"/>
</dbReference>
<dbReference type="Pfam" id="PF17780">
    <property type="entry name" value="OCRE"/>
    <property type="match status" value="1"/>
</dbReference>
<feature type="domain" description="RanBP2-type" evidence="13">
    <location>
        <begin position="242"/>
        <end position="272"/>
    </location>
</feature>
<dbReference type="SMART" id="SM00360">
    <property type="entry name" value="RRM"/>
    <property type="match status" value="2"/>
</dbReference>
<keyword evidence="4 9" id="KW-0863">Zinc-finger</keyword>
<protein>
    <submittedName>
        <fullName evidence="14">G-patch domain protein</fullName>
    </submittedName>
</protein>
<keyword evidence="15" id="KW-1185">Reference proteome</keyword>
<sequence length="956" mass="106679">MSDLVGHTVVGRYQTTAECMHPSPSPDVSDSYCKIEEGFPKSRGEDWCSSSNKRIMLPWLYENAAGNGPEMKQQQGGPDQYQRPRERYYNDYYEKYEETSDSRYYQNDHGKAKLQIRATVEGKIRLAVLETEVDHEAAKDAIQEERDSYSVVPVNKLALLNMPSNVDRNAIALVLAASGYLPQDIRVINRRGGSRSFGFIDFADVKTATKWMDENQGWLTLSDGRRVQVEYAKSDPASGGRRTDHDWTCANCSVQNFFKRDACFKCDTDKRASMDLERQGLHMVGVVPCDTLLVRALPEGCTTATLFEGLSQYTALTSIVQLQISDSKQYAYIQMKSSDEATLLLNSSYKAPIKIGGKDVVTTFCRHSMTHLIRQQISMLQHRNPVPIQQNAPGLNPNAHGAEVAQAAMAALRQSQGHVVVTSECRGTSTTHDFNATAAATTTTTRQQPIIAAAQQQPVGYTMQPINQQVQMMPTTSTHPAAMFQQPALLQAAPGTQQPAYAVVNPTPVNGIIGLSPTPRGVFSKYGNVQGCFENNILVTPNLATFTYDQSTGYYLDPETKFFYDQKTGYYFNNDTRKWCTWDATYSTYFPVEDTSQNQATTSANNTNTTETQATTTEAKSEEKTEEPKKSANDIAKEMLKWAKKQEKASKVQMSLKPLVKPLETKSAFDSVASGSGANVAHKMLEKSQHSLSNVSDSDEEEEGSGDEKKRNSEGPVPEPPVPPRRHVPTAQEHREMMERTLVDEAKKMCLLCKRAFPSVDVLRKHVEKSDLHRKNLEEKRVEWGRQYVTTMMEGQNEEASTQLPPQPEQKIVYRDRAKERREAFGLDPGGEVELIPLIPKTRIEEKMTTVLVSDFSRGKEFGGWNEDVLRKESEAASMRPLGDDNIGSRLLKGMGWREGQGVGRNGQGIVNPIEPTRRVEGAGLGAAGSRILHGAEATHQERVRATFYSRYKDME</sequence>
<keyword evidence="6 8" id="KW-0694">RNA-binding</keyword>
<evidence type="ECO:0000256" key="2">
    <source>
        <dbReference type="ARBA" id="ARBA00022723"/>
    </source>
</evidence>
<evidence type="ECO:0000256" key="1">
    <source>
        <dbReference type="ARBA" id="ARBA00004123"/>
    </source>
</evidence>
<dbReference type="AlphaFoldDB" id="W2TWY8"/>
<dbReference type="CDD" id="cd16162">
    <property type="entry name" value="OCRE_RBM5_like"/>
    <property type="match status" value="1"/>
</dbReference>
<reference evidence="15" key="1">
    <citation type="journal article" date="2014" name="Nat. Genet.">
        <title>Genome of the human hookworm Necator americanus.</title>
        <authorList>
            <person name="Tang Y.T."/>
            <person name="Gao X."/>
            <person name="Rosa B.A."/>
            <person name="Abubucker S."/>
            <person name="Hallsworth-Pepin K."/>
            <person name="Martin J."/>
            <person name="Tyagi R."/>
            <person name="Heizer E."/>
            <person name="Zhang X."/>
            <person name="Bhonagiri-Palsikar V."/>
            <person name="Minx P."/>
            <person name="Warren W.C."/>
            <person name="Wang Q."/>
            <person name="Zhan B."/>
            <person name="Hotez P.J."/>
            <person name="Sternberg P.W."/>
            <person name="Dougall A."/>
            <person name="Gaze S.T."/>
            <person name="Mulvenna J."/>
            <person name="Sotillo J."/>
            <person name="Ranganathan S."/>
            <person name="Rabelo E.M."/>
            <person name="Wilson R.K."/>
            <person name="Felgner P.L."/>
            <person name="Bethony J."/>
            <person name="Hawdon J.M."/>
            <person name="Gasser R.B."/>
            <person name="Loukas A."/>
            <person name="Mitreva M."/>
        </authorList>
    </citation>
    <scope>NUCLEOTIDE SEQUENCE [LARGE SCALE GENOMIC DNA]</scope>
</reference>
<dbReference type="GO" id="GO:0000398">
    <property type="term" value="P:mRNA splicing, via spliceosome"/>
    <property type="evidence" value="ECO:0007669"/>
    <property type="project" value="TreeGrafter"/>
</dbReference>
<dbReference type="PROSITE" id="PS01358">
    <property type="entry name" value="ZF_RANBP2_1"/>
    <property type="match status" value="1"/>
</dbReference>
<dbReference type="SUPFAM" id="SSF54928">
    <property type="entry name" value="RNA-binding domain, RBD"/>
    <property type="match status" value="1"/>
</dbReference>
<keyword evidence="3" id="KW-0677">Repeat</keyword>
<feature type="domain" description="G-patch" evidence="12">
    <location>
        <begin position="884"/>
        <end position="930"/>
    </location>
</feature>
<evidence type="ECO:0000256" key="8">
    <source>
        <dbReference type="PROSITE-ProRule" id="PRU00176"/>
    </source>
</evidence>
<name>W2TWY8_NECAM</name>
<comment type="subcellular location">
    <subcellularLocation>
        <location evidence="1">Nucleus</location>
    </subcellularLocation>
</comment>
<proteinExistence type="predicted"/>
<dbReference type="PANTHER" id="PTHR13948">
    <property type="entry name" value="RNA-BINDING PROTEIN"/>
    <property type="match status" value="1"/>
</dbReference>
<feature type="compositionally biased region" description="Low complexity" evidence="10">
    <location>
        <begin position="597"/>
        <end position="618"/>
    </location>
</feature>
<evidence type="ECO:0000259" key="13">
    <source>
        <dbReference type="PROSITE" id="PS50199"/>
    </source>
</evidence>
<evidence type="ECO:0000256" key="4">
    <source>
        <dbReference type="ARBA" id="ARBA00022771"/>
    </source>
</evidence>
<dbReference type="OrthoDB" id="29221at2759"/>
<dbReference type="PROSITE" id="PS50199">
    <property type="entry name" value="ZF_RANBP2_2"/>
    <property type="match status" value="1"/>
</dbReference>
<dbReference type="InterPro" id="IPR000467">
    <property type="entry name" value="G_patch_dom"/>
</dbReference>
<feature type="region of interest" description="Disordered" evidence="10">
    <location>
        <begin position="597"/>
        <end position="633"/>
    </location>
</feature>
<dbReference type="InterPro" id="IPR001876">
    <property type="entry name" value="Znf_RanBP2"/>
</dbReference>
<dbReference type="STRING" id="51031.W2TWY8"/>
<evidence type="ECO:0000256" key="10">
    <source>
        <dbReference type="SAM" id="MobiDB-lite"/>
    </source>
</evidence>
<dbReference type="InterPro" id="IPR041591">
    <property type="entry name" value="OCRE"/>
</dbReference>
<evidence type="ECO:0000256" key="6">
    <source>
        <dbReference type="ARBA" id="ARBA00022884"/>
    </source>
</evidence>
<dbReference type="GO" id="GO:0005634">
    <property type="term" value="C:nucleus"/>
    <property type="evidence" value="ECO:0007669"/>
    <property type="project" value="UniProtKB-SubCell"/>
</dbReference>
<dbReference type="InterPro" id="IPR036443">
    <property type="entry name" value="Znf_RanBP2_sf"/>
</dbReference>
<dbReference type="InterPro" id="IPR012677">
    <property type="entry name" value="Nucleotide-bd_a/b_plait_sf"/>
</dbReference>
<dbReference type="Gene3D" id="3.30.70.330">
    <property type="match status" value="2"/>
</dbReference>
<evidence type="ECO:0000313" key="14">
    <source>
        <dbReference type="EMBL" id="ETN86194.1"/>
    </source>
</evidence>
<dbReference type="Proteomes" id="UP000053676">
    <property type="component" value="Unassembled WGS sequence"/>
</dbReference>
<evidence type="ECO:0000259" key="11">
    <source>
        <dbReference type="PROSITE" id="PS50102"/>
    </source>
</evidence>
<evidence type="ECO:0000256" key="3">
    <source>
        <dbReference type="ARBA" id="ARBA00022737"/>
    </source>
</evidence>
<evidence type="ECO:0000256" key="5">
    <source>
        <dbReference type="ARBA" id="ARBA00022833"/>
    </source>
</evidence>
<dbReference type="OMA" id="CESEHER"/>
<keyword evidence="2" id="KW-0479">Metal-binding</keyword>
<feature type="domain" description="RRM" evidence="11">
    <location>
        <begin position="155"/>
        <end position="234"/>
    </location>
</feature>
<evidence type="ECO:0000256" key="9">
    <source>
        <dbReference type="PROSITE-ProRule" id="PRU00322"/>
    </source>
</evidence>
<dbReference type="SUPFAM" id="SSF90209">
    <property type="entry name" value="Ran binding protein zinc finger-like"/>
    <property type="match status" value="1"/>
</dbReference>
<dbReference type="InterPro" id="IPR035979">
    <property type="entry name" value="RBD_domain_sf"/>
</dbReference>
<dbReference type="KEGG" id="nai:NECAME_01321"/>
<dbReference type="InterPro" id="IPR000504">
    <property type="entry name" value="RRM_dom"/>
</dbReference>
<dbReference type="SMART" id="SM00547">
    <property type="entry name" value="ZnF_RBZ"/>
    <property type="match status" value="1"/>
</dbReference>